<dbReference type="Proteomes" id="UP001596065">
    <property type="component" value="Unassembled WGS sequence"/>
</dbReference>
<keyword evidence="2" id="KW-1185">Reference proteome</keyword>
<reference evidence="2" key="1">
    <citation type="journal article" date="2019" name="Int. J. Syst. Evol. Microbiol.">
        <title>The Global Catalogue of Microorganisms (GCM) 10K type strain sequencing project: providing services to taxonomists for standard genome sequencing and annotation.</title>
        <authorList>
            <consortium name="The Broad Institute Genomics Platform"/>
            <consortium name="The Broad Institute Genome Sequencing Center for Infectious Disease"/>
            <person name="Wu L."/>
            <person name="Ma J."/>
        </authorList>
    </citation>
    <scope>NUCLEOTIDE SEQUENCE [LARGE SCALE GENOMIC DNA]</scope>
    <source>
        <strain evidence="2">KCTC 5701</strain>
    </source>
</reference>
<gene>
    <name evidence="1" type="ORF">ACFP3J_37465</name>
</gene>
<proteinExistence type="predicted"/>
<comment type="caution">
    <text evidence="1">The sequence shown here is derived from an EMBL/GenBank/DDBJ whole genome shotgun (WGS) entry which is preliminary data.</text>
</comment>
<dbReference type="EMBL" id="JBHSOE010000144">
    <property type="protein sequence ID" value="MFC5661127.1"/>
    <property type="molecule type" value="Genomic_DNA"/>
</dbReference>
<name>A0ABW0WUD8_STRNO</name>
<organism evidence="1 2">
    <name type="scientific">Streptomyces nogalater</name>
    <dbReference type="NCBI Taxonomy" id="38314"/>
    <lineage>
        <taxon>Bacteria</taxon>
        <taxon>Bacillati</taxon>
        <taxon>Actinomycetota</taxon>
        <taxon>Actinomycetes</taxon>
        <taxon>Kitasatosporales</taxon>
        <taxon>Streptomycetaceae</taxon>
        <taxon>Streptomyces</taxon>
    </lineage>
</organism>
<sequence>MDYPALERAARRQAAAEVMRYAASELEQIASGRRDLRAVLHPLGFVCLPILRDGPRGVCVHVFGNYGNHGNRDNYGNHDYSEGSGAAGPEVRPGPAIPQVHSHSWDLTSTVLYGRLGNRRMRVCEETARPTHRVFEVHSGPLGVDELRPTARLVTCRPGTEQTSVRGQTYALPAGIFHTTVVPGGRPTATLVLGRTLPGGADLSLGPLQAPAHRMVRHKCDAPQTARIARATLRRIHEADPGPEAPG</sequence>
<dbReference type="RefSeq" id="WP_344351466.1">
    <property type="nucleotide sequence ID" value="NZ_BAAASM010000046.1"/>
</dbReference>
<evidence type="ECO:0000313" key="2">
    <source>
        <dbReference type="Proteomes" id="UP001596065"/>
    </source>
</evidence>
<protein>
    <submittedName>
        <fullName evidence="1">Uncharacterized protein</fullName>
    </submittedName>
</protein>
<evidence type="ECO:0000313" key="1">
    <source>
        <dbReference type="EMBL" id="MFC5661127.1"/>
    </source>
</evidence>
<accession>A0ABW0WUD8</accession>